<reference evidence="1" key="1">
    <citation type="submission" date="2023-03" db="EMBL/GenBank/DDBJ databases">
        <title>Bacterial isolates from washroom surfaces on a university campus.</title>
        <authorList>
            <person name="Holman D.B."/>
            <person name="Gzyl K.E."/>
            <person name="Taheri A.E."/>
        </authorList>
    </citation>
    <scope>NUCLEOTIDE SEQUENCE</scope>
    <source>
        <strain evidence="1">RD03</strain>
    </source>
</reference>
<sequence length="59" mass="6949">MDKNSIDSETLHWVAKLTCSEIKNNPTQFRKFLHENGFHEFDELFEEMKTNENGKGGFK</sequence>
<comment type="caution">
    <text evidence="1">The sequence shown here is derived from an EMBL/GenBank/DDBJ whole genome shotgun (WGS) entry which is preliminary data.</text>
</comment>
<proteinExistence type="predicted"/>
<protein>
    <submittedName>
        <fullName evidence="1">Uncharacterized protein</fullName>
    </submittedName>
</protein>
<dbReference type="EMBL" id="JAROYP010000036">
    <property type="protein sequence ID" value="MDH5164541.1"/>
    <property type="molecule type" value="Genomic_DNA"/>
</dbReference>
<name>A0AAW6T881_9BACI</name>
<dbReference type="Proteomes" id="UP001159179">
    <property type="component" value="Unassembled WGS sequence"/>
</dbReference>
<organism evidence="1 2">
    <name type="scientific">Heyndrickxia oleronia</name>
    <dbReference type="NCBI Taxonomy" id="38875"/>
    <lineage>
        <taxon>Bacteria</taxon>
        <taxon>Bacillati</taxon>
        <taxon>Bacillota</taxon>
        <taxon>Bacilli</taxon>
        <taxon>Bacillales</taxon>
        <taxon>Bacillaceae</taxon>
        <taxon>Heyndrickxia</taxon>
    </lineage>
</organism>
<dbReference type="RefSeq" id="WP_280619258.1">
    <property type="nucleotide sequence ID" value="NZ_JAROYP010000036.1"/>
</dbReference>
<evidence type="ECO:0000313" key="1">
    <source>
        <dbReference type="EMBL" id="MDH5164541.1"/>
    </source>
</evidence>
<evidence type="ECO:0000313" key="2">
    <source>
        <dbReference type="Proteomes" id="UP001159179"/>
    </source>
</evidence>
<gene>
    <name evidence="1" type="ORF">P5X88_26825</name>
</gene>
<dbReference type="AlphaFoldDB" id="A0AAW6T881"/>
<accession>A0AAW6T881</accession>